<dbReference type="Gramene" id="AET7Gv20746800.1">
    <property type="protein sequence ID" value="AET7Gv20746800.1"/>
    <property type="gene ID" value="AET7Gv20746800"/>
</dbReference>
<organism evidence="2 3">
    <name type="scientific">Aegilops tauschii subsp. strangulata</name>
    <name type="common">Goatgrass</name>
    <dbReference type="NCBI Taxonomy" id="200361"/>
    <lineage>
        <taxon>Eukaryota</taxon>
        <taxon>Viridiplantae</taxon>
        <taxon>Streptophyta</taxon>
        <taxon>Embryophyta</taxon>
        <taxon>Tracheophyta</taxon>
        <taxon>Spermatophyta</taxon>
        <taxon>Magnoliopsida</taxon>
        <taxon>Liliopsida</taxon>
        <taxon>Poales</taxon>
        <taxon>Poaceae</taxon>
        <taxon>BOP clade</taxon>
        <taxon>Pooideae</taxon>
        <taxon>Triticodae</taxon>
        <taxon>Triticeae</taxon>
        <taxon>Triticinae</taxon>
        <taxon>Aegilops</taxon>
    </lineage>
</organism>
<feature type="compositionally biased region" description="Pro residues" evidence="1">
    <location>
        <begin position="272"/>
        <end position="285"/>
    </location>
</feature>
<reference evidence="3" key="1">
    <citation type="journal article" date="2014" name="Science">
        <title>Ancient hybridizations among the ancestral genomes of bread wheat.</title>
        <authorList>
            <consortium name="International Wheat Genome Sequencing Consortium,"/>
            <person name="Marcussen T."/>
            <person name="Sandve S.R."/>
            <person name="Heier L."/>
            <person name="Spannagl M."/>
            <person name="Pfeifer M."/>
            <person name="Jakobsen K.S."/>
            <person name="Wulff B.B."/>
            <person name="Steuernagel B."/>
            <person name="Mayer K.F."/>
            <person name="Olsen O.A."/>
        </authorList>
    </citation>
    <scope>NUCLEOTIDE SEQUENCE [LARGE SCALE GENOMIC DNA]</scope>
    <source>
        <strain evidence="3">cv. AL8/78</strain>
    </source>
</reference>
<name>A0A453RX03_AEGTS</name>
<feature type="region of interest" description="Disordered" evidence="1">
    <location>
        <begin position="272"/>
        <end position="324"/>
    </location>
</feature>
<proteinExistence type="predicted"/>
<feature type="region of interest" description="Disordered" evidence="1">
    <location>
        <begin position="83"/>
        <end position="117"/>
    </location>
</feature>
<feature type="region of interest" description="Disordered" evidence="1">
    <location>
        <begin position="1"/>
        <end position="69"/>
    </location>
</feature>
<evidence type="ECO:0000313" key="3">
    <source>
        <dbReference type="Proteomes" id="UP000015105"/>
    </source>
</evidence>
<reference evidence="2" key="4">
    <citation type="submission" date="2019-03" db="UniProtKB">
        <authorList>
            <consortium name="EnsemblPlants"/>
        </authorList>
    </citation>
    <scope>IDENTIFICATION</scope>
</reference>
<dbReference type="Proteomes" id="UP000015105">
    <property type="component" value="Chromosome 7D"/>
</dbReference>
<feature type="compositionally biased region" description="Pro residues" evidence="1">
    <location>
        <begin position="42"/>
        <end position="63"/>
    </location>
</feature>
<sequence>MAVVHNRTSPGSRRPCRLHPLPRRTPLDLHPHPPRSTRSPHAAPPPAMGAGYPPPPPPAPPDPRTTRPWRWLLPPLGIPAPPAMKGSSSSAVVHSSTDSHGRTRVIQQRPHHRMGGHGMPTCRPSASPFLCILTPDHFSCIFKLALSPLFFGFHASLSSSTVRDLPPRSASAFLVGEAYHRSLFQSKSDMGRSRARARQPLSNISMLALPRNQEPHDRFPFFSSLPSVSSQDVTLVSPPLLPPSLFSLPFFSLKALSIFYFSAERWPWPPDVGAPPAKDPPASRPPPRHLHLTGDLHQVPSSAFATLRPPPRSSAARALQPTCA</sequence>
<evidence type="ECO:0000313" key="2">
    <source>
        <dbReference type="EnsemblPlants" id="AET7Gv20746800.1"/>
    </source>
</evidence>
<feature type="compositionally biased region" description="Low complexity" evidence="1">
    <location>
        <begin position="87"/>
        <end position="98"/>
    </location>
</feature>
<reference evidence="3" key="2">
    <citation type="journal article" date="2017" name="Nat. Plants">
        <title>The Aegilops tauschii genome reveals multiple impacts of transposons.</title>
        <authorList>
            <person name="Zhao G."/>
            <person name="Zou C."/>
            <person name="Li K."/>
            <person name="Wang K."/>
            <person name="Li T."/>
            <person name="Gao L."/>
            <person name="Zhang X."/>
            <person name="Wang H."/>
            <person name="Yang Z."/>
            <person name="Liu X."/>
            <person name="Jiang W."/>
            <person name="Mao L."/>
            <person name="Kong X."/>
            <person name="Jiao Y."/>
            <person name="Jia J."/>
        </authorList>
    </citation>
    <scope>NUCLEOTIDE SEQUENCE [LARGE SCALE GENOMIC DNA]</scope>
    <source>
        <strain evidence="3">cv. AL8/78</strain>
    </source>
</reference>
<reference evidence="2" key="5">
    <citation type="journal article" date="2021" name="G3 (Bethesda)">
        <title>Aegilops tauschii genome assembly Aet v5.0 features greater sequence contiguity and improved annotation.</title>
        <authorList>
            <person name="Wang L."/>
            <person name="Zhu T."/>
            <person name="Rodriguez J.C."/>
            <person name="Deal K.R."/>
            <person name="Dubcovsky J."/>
            <person name="McGuire P.E."/>
            <person name="Lux T."/>
            <person name="Spannagl M."/>
            <person name="Mayer K.F.X."/>
            <person name="Baldrich P."/>
            <person name="Meyers B.C."/>
            <person name="Huo N."/>
            <person name="Gu Y.Q."/>
            <person name="Zhou H."/>
            <person name="Devos K.M."/>
            <person name="Bennetzen J.L."/>
            <person name="Unver T."/>
            <person name="Budak H."/>
            <person name="Gulick P.J."/>
            <person name="Galiba G."/>
            <person name="Kalapos B."/>
            <person name="Nelson D.R."/>
            <person name="Li P."/>
            <person name="You F.M."/>
            <person name="Luo M.C."/>
            <person name="Dvorak J."/>
        </authorList>
    </citation>
    <scope>NUCLEOTIDE SEQUENCE [LARGE SCALE GENOMIC DNA]</scope>
    <source>
        <strain evidence="2">cv. AL8/78</strain>
    </source>
</reference>
<reference evidence="2" key="3">
    <citation type="journal article" date="2017" name="Nature">
        <title>Genome sequence of the progenitor of the wheat D genome Aegilops tauschii.</title>
        <authorList>
            <person name="Luo M.C."/>
            <person name="Gu Y.Q."/>
            <person name="Puiu D."/>
            <person name="Wang H."/>
            <person name="Twardziok S.O."/>
            <person name="Deal K.R."/>
            <person name="Huo N."/>
            <person name="Zhu T."/>
            <person name="Wang L."/>
            <person name="Wang Y."/>
            <person name="McGuire P.E."/>
            <person name="Liu S."/>
            <person name="Long H."/>
            <person name="Ramasamy R.K."/>
            <person name="Rodriguez J.C."/>
            <person name="Van S.L."/>
            <person name="Yuan L."/>
            <person name="Wang Z."/>
            <person name="Xia Z."/>
            <person name="Xiao L."/>
            <person name="Anderson O.D."/>
            <person name="Ouyang S."/>
            <person name="Liang Y."/>
            <person name="Zimin A.V."/>
            <person name="Pertea G."/>
            <person name="Qi P."/>
            <person name="Bennetzen J.L."/>
            <person name="Dai X."/>
            <person name="Dawson M.W."/>
            <person name="Muller H.G."/>
            <person name="Kugler K."/>
            <person name="Rivarola-Duarte L."/>
            <person name="Spannagl M."/>
            <person name="Mayer K.F.X."/>
            <person name="Lu F.H."/>
            <person name="Bevan M.W."/>
            <person name="Leroy P."/>
            <person name="Li P."/>
            <person name="You F.M."/>
            <person name="Sun Q."/>
            <person name="Liu Z."/>
            <person name="Lyons E."/>
            <person name="Wicker T."/>
            <person name="Salzberg S.L."/>
            <person name="Devos K.M."/>
            <person name="Dvorak J."/>
        </authorList>
    </citation>
    <scope>NUCLEOTIDE SEQUENCE [LARGE SCALE GENOMIC DNA]</scope>
    <source>
        <strain evidence="2">cv. AL8/78</strain>
    </source>
</reference>
<accession>A0A453RX03</accession>
<dbReference type="AlphaFoldDB" id="A0A453RX03"/>
<dbReference type="EnsemblPlants" id="AET7Gv20746800.1">
    <property type="protein sequence ID" value="AET7Gv20746800.1"/>
    <property type="gene ID" value="AET7Gv20746800"/>
</dbReference>
<feature type="compositionally biased region" description="Polar residues" evidence="1">
    <location>
        <begin position="1"/>
        <end position="11"/>
    </location>
</feature>
<protein>
    <submittedName>
        <fullName evidence="2">Uncharacterized protein</fullName>
    </submittedName>
</protein>
<evidence type="ECO:0000256" key="1">
    <source>
        <dbReference type="SAM" id="MobiDB-lite"/>
    </source>
</evidence>
<keyword evidence="3" id="KW-1185">Reference proteome</keyword>